<dbReference type="Proteomes" id="UP000276215">
    <property type="component" value="Unassembled WGS sequence"/>
</dbReference>
<dbReference type="AlphaFoldDB" id="A0A3N4JZF6"/>
<feature type="transmembrane region" description="Helical" evidence="1">
    <location>
        <begin position="81"/>
        <end position="100"/>
    </location>
</feature>
<accession>A0A3N4JZF6</accession>
<feature type="transmembrane region" description="Helical" evidence="1">
    <location>
        <begin position="58"/>
        <end position="75"/>
    </location>
</feature>
<keyword evidence="1" id="KW-0812">Transmembrane</keyword>
<evidence type="ECO:0000313" key="2">
    <source>
        <dbReference type="EMBL" id="RPB02638.1"/>
    </source>
</evidence>
<protein>
    <submittedName>
        <fullName evidence="2">Uncharacterized protein</fullName>
    </submittedName>
</protein>
<dbReference type="EMBL" id="ML120367">
    <property type="protein sequence ID" value="RPB02638.1"/>
    <property type="molecule type" value="Genomic_DNA"/>
</dbReference>
<proteinExistence type="predicted"/>
<keyword evidence="3" id="KW-1185">Reference proteome</keyword>
<gene>
    <name evidence="2" type="ORF">L873DRAFT_422454</name>
</gene>
<keyword evidence="1" id="KW-1133">Transmembrane helix</keyword>
<organism evidence="2 3">
    <name type="scientific">Choiromyces venosus 120613-1</name>
    <dbReference type="NCBI Taxonomy" id="1336337"/>
    <lineage>
        <taxon>Eukaryota</taxon>
        <taxon>Fungi</taxon>
        <taxon>Dikarya</taxon>
        <taxon>Ascomycota</taxon>
        <taxon>Pezizomycotina</taxon>
        <taxon>Pezizomycetes</taxon>
        <taxon>Pezizales</taxon>
        <taxon>Tuberaceae</taxon>
        <taxon>Choiromyces</taxon>
    </lineage>
</organism>
<name>A0A3N4JZF6_9PEZI</name>
<reference evidence="2 3" key="1">
    <citation type="journal article" date="2018" name="Nat. Ecol. Evol.">
        <title>Pezizomycetes genomes reveal the molecular basis of ectomycorrhizal truffle lifestyle.</title>
        <authorList>
            <person name="Murat C."/>
            <person name="Payen T."/>
            <person name="Noel B."/>
            <person name="Kuo A."/>
            <person name="Morin E."/>
            <person name="Chen J."/>
            <person name="Kohler A."/>
            <person name="Krizsan K."/>
            <person name="Balestrini R."/>
            <person name="Da Silva C."/>
            <person name="Montanini B."/>
            <person name="Hainaut M."/>
            <person name="Levati E."/>
            <person name="Barry K.W."/>
            <person name="Belfiori B."/>
            <person name="Cichocki N."/>
            <person name="Clum A."/>
            <person name="Dockter R.B."/>
            <person name="Fauchery L."/>
            <person name="Guy J."/>
            <person name="Iotti M."/>
            <person name="Le Tacon F."/>
            <person name="Lindquist E.A."/>
            <person name="Lipzen A."/>
            <person name="Malagnac F."/>
            <person name="Mello A."/>
            <person name="Molinier V."/>
            <person name="Miyauchi S."/>
            <person name="Poulain J."/>
            <person name="Riccioni C."/>
            <person name="Rubini A."/>
            <person name="Sitrit Y."/>
            <person name="Splivallo R."/>
            <person name="Traeger S."/>
            <person name="Wang M."/>
            <person name="Zifcakova L."/>
            <person name="Wipf D."/>
            <person name="Zambonelli A."/>
            <person name="Paolocci F."/>
            <person name="Nowrousian M."/>
            <person name="Ottonello S."/>
            <person name="Baldrian P."/>
            <person name="Spatafora J.W."/>
            <person name="Henrissat B."/>
            <person name="Nagy L.G."/>
            <person name="Aury J.M."/>
            <person name="Wincker P."/>
            <person name="Grigoriev I.V."/>
            <person name="Bonfante P."/>
            <person name="Martin F.M."/>
        </authorList>
    </citation>
    <scope>NUCLEOTIDE SEQUENCE [LARGE SCALE GENOMIC DNA]</scope>
    <source>
        <strain evidence="2 3">120613-1</strain>
    </source>
</reference>
<keyword evidence="1" id="KW-0472">Membrane</keyword>
<evidence type="ECO:0000313" key="3">
    <source>
        <dbReference type="Proteomes" id="UP000276215"/>
    </source>
</evidence>
<feature type="transmembrane region" description="Helical" evidence="1">
    <location>
        <begin position="23"/>
        <end position="51"/>
    </location>
</feature>
<evidence type="ECO:0000256" key="1">
    <source>
        <dbReference type="SAM" id="Phobius"/>
    </source>
</evidence>
<feature type="transmembrane region" description="Helical" evidence="1">
    <location>
        <begin position="121"/>
        <end position="140"/>
    </location>
</feature>
<sequence length="141" mass="16459">MCGVDVFFFFFSFVYLGTGKSKWVAICAFFFFFFACLVFSFTFTFTVLYLWMLRSTHIRLLSILSILFFFFSIQFDSPDLIRGGALTCMYVPSGSLLLYISPLHPSDFCFFSQRSRLHHKLISYHLVSFPFFLLLTMVVAI</sequence>